<organism evidence="2 3">
    <name type="scientific">Flexivirga alba</name>
    <dbReference type="NCBI Taxonomy" id="702742"/>
    <lineage>
        <taxon>Bacteria</taxon>
        <taxon>Bacillati</taxon>
        <taxon>Actinomycetota</taxon>
        <taxon>Actinomycetes</taxon>
        <taxon>Micrococcales</taxon>
        <taxon>Dermacoccaceae</taxon>
        <taxon>Flexivirga</taxon>
    </lineage>
</organism>
<proteinExistence type="predicted"/>
<keyword evidence="1" id="KW-0812">Transmembrane</keyword>
<dbReference type="Proteomes" id="UP001596298">
    <property type="component" value="Unassembled WGS sequence"/>
</dbReference>
<dbReference type="PIRSF" id="PIRSF026166">
    <property type="entry name" value="UCP026166"/>
    <property type="match status" value="1"/>
</dbReference>
<dbReference type="InterPro" id="IPR016833">
    <property type="entry name" value="Put_Na-Bile_cotransptr"/>
</dbReference>
<feature type="transmembrane region" description="Helical" evidence="1">
    <location>
        <begin position="69"/>
        <end position="91"/>
    </location>
</feature>
<reference evidence="3" key="1">
    <citation type="journal article" date="2019" name="Int. J. Syst. Evol. Microbiol.">
        <title>The Global Catalogue of Microorganisms (GCM) 10K type strain sequencing project: providing services to taxonomists for standard genome sequencing and annotation.</title>
        <authorList>
            <consortium name="The Broad Institute Genomics Platform"/>
            <consortium name="The Broad Institute Genome Sequencing Center for Infectious Disease"/>
            <person name="Wu L."/>
            <person name="Ma J."/>
        </authorList>
    </citation>
    <scope>NUCLEOTIDE SEQUENCE [LARGE SCALE GENOMIC DNA]</scope>
    <source>
        <strain evidence="3">CCUG 58127</strain>
    </source>
</reference>
<protein>
    <submittedName>
        <fullName evidence="2">Bile acid:sodium symporter family protein</fullName>
    </submittedName>
</protein>
<dbReference type="RefSeq" id="WP_382403599.1">
    <property type="nucleotide sequence ID" value="NZ_JBHSWH010000001.1"/>
</dbReference>
<evidence type="ECO:0000256" key="1">
    <source>
        <dbReference type="SAM" id="Phobius"/>
    </source>
</evidence>
<name>A0ABW2AJB5_9MICO</name>
<dbReference type="Pfam" id="PF13593">
    <property type="entry name" value="SBF_like"/>
    <property type="match status" value="1"/>
</dbReference>
<dbReference type="Gene3D" id="1.20.1530.20">
    <property type="match status" value="1"/>
</dbReference>
<keyword evidence="1" id="KW-1133">Transmembrane helix</keyword>
<accession>A0ABW2AJB5</accession>
<dbReference type="PANTHER" id="PTHR18640:SF5">
    <property type="entry name" value="SODIUM_BILE ACID COTRANSPORTER 7"/>
    <property type="match status" value="1"/>
</dbReference>
<dbReference type="EMBL" id="JBHSWH010000001">
    <property type="protein sequence ID" value="MFC6706925.1"/>
    <property type="molecule type" value="Genomic_DNA"/>
</dbReference>
<keyword evidence="3" id="KW-1185">Reference proteome</keyword>
<feature type="transmembrane region" description="Helical" evidence="1">
    <location>
        <begin position="103"/>
        <end position="128"/>
    </location>
</feature>
<feature type="transmembrane region" description="Helical" evidence="1">
    <location>
        <begin position="12"/>
        <end position="33"/>
    </location>
</feature>
<sequence>MHPLQKLRIDGFILAILATVVIASVFPASASFAPSLDHIVTAAIALLFFLYGARMHPQEAIRGLQHWRLHLLILAFTFVCFPVVGIALRVLQPHVLNSDLYTGVLYLTLVPSTVQSSIAFTSIARGNVAGAIVSASTSNLLGVFLTPLLVIAMTSTGVIGGSGNISISGQSMVDICLQILAPFIVGQLARPLVGSWIEGHKAKLKYVDRGSIVLVVYAAFSKGVRDGIWHAVDPEQIAVLIVLSILLVVAMLWLTWHVAARLGFDRGDRITVQFCGTKKSLASGLPMAAVLFAGPQVSIIVLPLMVFHQVQLMMCSWLAGRYAAEPEDVKVSEIGGTGIK</sequence>
<evidence type="ECO:0000313" key="3">
    <source>
        <dbReference type="Proteomes" id="UP001596298"/>
    </source>
</evidence>
<feature type="transmembrane region" description="Helical" evidence="1">
    <location>
        <begin position="39"/>
        <end position="57"/>
    </location>
</feature>
<feature type="transmembrane region" description="Helical" evidence="1">
    <location>
        <begin position="140"/>
        <end position="159"/>
    </location>
</feature>
<comment type="caution">
    <text evidence="2">The sequence shown here is derived from an EMBL/GenBank/DDBJ whole genome shotgun (WGS) entry which is preliminary data.</text>
</comment>
<gene>
    <name evidence="2" type="ORF">ACFQDH_17100</name>
</gene>
<dbReference type="PANTHER" id="PTHR18640">
    <property type="entry name" value="SOLUTE CARRIER FAMILY 10 MEMBER 7"/>
    <property type="match status" value="1"/>
</dbReference>
<feature type="transmembrane region" description="Helical" evidence="1">
    <location>
        <begin position="281"/>
        <end position="306"/>
    </location>
</feature>
<keyword evidence="1" id="KW-0472">Membrane</keyword>
<dbReference type="InterPro" id="IPR038770">
    <property type="entry name" value="Na+/solute_symporter_sf"/>
</dbReference>
<feature type="transmembrane region" description="Helical" evidence="1">
    <location>
        <begin position="237"/>
        <end position="260"/>
    </location>
</feature>
<evidence type="ECO:0000313" key="2">
    <source>
        <dbReference type="EMBL" id="MFC6706925.1"/>
    </source>
</evidence>